<dbReference type="EMBL" id="JAQQPM010000006">
    <property type="protein sequence ID" value="KAK2072352.1"/>
    <property type="molecule type" value="Genomic_DNA"/>
</dbReference>
<organism evidence="2 3">
    <name type="scientific">Phyllachora maydis</name>
    <dbReference type="NCBI Taxonomy" id="1825666"/>
    <lineage>
        <taxon>Eukaryota</taxon>
        <taxon>Fungi</taxon>
        <taxon>Dikarya</taxon>
        <taxon>Ascomycota</taxon>
        <taxon>Pezizomycotina</taxon>
        <taxon>Sordariomycetes</taxon>
        <taxon>Sordariomycetidae</taxon>
        <taxon>Phyllachorales</taxon>
        <taxon>Phyllachoraceae</taxon>
        <taxon>Phyllachora</taxon>
    </lineage>
</organism>
<dbReference type="AlphaFoldDB" id="A0AAD9I8N8"/>
<feature type="region of interest" description="Disordered" evidence="1">
    <location>
        <begin position="52"/>
        <end position="78"/>
    </location>
</feature>
<comment type="caution">
    <text evidence="2">The sequence shown here is derived from an EMBL/GenBank/DDBJ whole genome shotgun (WGS) entry which is preliminary data.</text>
</comment>
<evidence type="ECO:0000313" key="3">
    <source>
        <dbReference type="Proteomes" id="UP001217918"/>
    </source>
</evidence>
<protein>
    <submittedName>
        <fullName evidence="2">Uncharacterized protein</fullName>
    </submittedName>
</protein>
<accession>A0AAD9I8N8</accession>
<proteinExistence type="predicted"/>
<name>A0AAD9I8N8_9PEZI</name>
<sequence length="215" mass="23432">MPASALDSSTQFDRDLRSANKEWKRAKDSSAKWSFGVRPAAGVRPKCCGPVASDAPDSLPPKVRPHGKACDRYPSPKPSHNVVKMRAKGHNAHLPAGRLRGKIHAAAEMRDPHAASRSLDDLLPLSASAATRVADALESHILYSFDRAETTPGRPLALDVFVTAGARDTERLVEKEYEVLDANGEALRGRKARRNLRQAAAAQHAVMEDEEFELV</sequence>
<dbReference type="Proteomes" id="UP001217918">
    <property type="component" value="Unassembled WGS sequence"/>
</dbReference>
<evidence type="ECO:0000256" key="1">
    <source>
        <dbReference type="SAM" id="MobiDB-lite"/>
    </source>
</evidence>
<keyword evidence="3" id="KW-1185">Reference proteome</keyword>
<gene>
    <name evidence="2" type="ORF">P8C59_006711</name>
</gene>
<evidence type="ECO:0000313" key="2">
    <source>
        <dbReference type="EMBL" id="KAK2072352.1"/>
    </source>
</evidence>
<reference evidence="2" key="1">
    <citation type="journal article" date="2023" name="Mol. Plant Microbe Interact.">
        <title>Elucidating the Obligate Nature and Biological Capacity of an Invasive Fungal Corn Pathogen.</title>
        <authorList>
            <person name="MacCready J.S."/>
            <person name="Roggenkamp E.M."/>
            <person name="Gdanetz K."/>
            <person name="Chilvers M.I."/>
        </authorList>
    </citation>
    <scope>NUCLEOTIDE SEQUENCE</scope>
    <source>
        <strain evidence="2">PM02</strain>
    </source>
</reference>